<dbReference type="SMART" id="SM00849">
    <property type="entry name" value="Lactamase_B"/>
    <property type="match status" value="1"/>
</dbReference>
<dbReference type="EMBL" id="FOJA01000001">
    <property type="protein sequence ID" value="SEV98256.1"/>
    <property type="molecule type" value="Genomic_DNA"/>
</dbReference>
<dbReference type="Proteomes" id="UP000198518">
    <property type="component" value="Unassembled WGS sequence"/>
</dbReference>
<proteinExistence type="predicted"/>
<keyword evidence="3" id="KW-1185">Reference proteome</keyword>
<feature type="domain" description="Metallo-beta-lactamase" evidence="1">
    <location>
        <begin position="23"/>
        <end position="205"/>
    </location>
</feature>
<dbReference type="AlphaFoldDB" id="A0A1I0NAG3"/>
<dbReference type="InterPro" id="IPR036866">
    <property type="entry name" value="RibonucZ/Hydroxyglut_hydro"/>
</dbReference>
<organism evidence="2 3">
    <name type="scientific">Halobacterium jilantaiense</name>
    <dbReference type="NCBI Taxonomy" id="355548"/>
    <lineage>
        <taxon>Archaea</taxon>
        <taxon>Methanobacteriati</taxon>
        <taxon>Methanobacteriota</taxon>
        <taxon>Stenosarchaea group</taxon>
        <taxon>Halobacteria</taxon>
        <taxon>Halobacteriales</taxon>
        <taxon>Halobacteriaceae</taxon>
        <taxon>Halobacterium</taxon>
    </lineage>
</organism>
<protein>
    <submittedName>
        <fullName evidence="2">Glyoxylase, beta-lactamase superfamily II</fullName>
    </submittedName>
</protein>
<dbReference type="SUPFAM" id="SSF56281">
    <property type="entry name" value="Metallo-hydrolase/oxidoreductase"/>
    <property type="match status" value="1"/>
</dbReference>
<dbReference type="OrthoDB" id="197151at2157"/>
<evidence type="ECO:0000313" key="2">
    <source>
        <dbReference type="EMBL" id="SEV98256.1"/>
    </source>
</evidence>
<dbReference type="Pfam" id="PF00753">
    <property type="entry name" value="Lactamase_B"/>
    <property type="match status" value="1"/>
</dbReference>
<name>A0A1I0NAG3_9EURY</name>
<dbReference type="Gene3D" id="3.60.15.10">
    <property type="entry name" value="Ribonuclease Z/Hydroxyacylglutathione hydrolase-like"/>
    <property type="match status" value="1"/>
</dbReference>
<evidence type="ECO:0000259" key="1">
    <source>
        <dbReference type="SMART" id="SM00849"/>
    </source>
</evidence>
<reference evidence="2 3" key="1">
    <citation type="submission" date="2016-10" db="EMBL/GenBank/DDBJ databases">
        <authorList>
            <person name="de Groot N.N."/>
        </authorList>
    </citation>
    <scope>NUCLEOTIDE SEQUENCE [LARGE SCALE GENOMIC DNA]</scope>
    <source>
        <strain evidence="2 3">CGMCC 1.5337</strain>
    </source>
</reference>
<dbReference type="PANTHER" id="PTHR42951">
    <property type="entry name" value="METALLO-BETA-LACTAMASE DOMAIN-CONTAINING"/>
    <property type="match status" value="1"/>
</dbReference>
<dbReference type="PANTHER" id="PTHR42951:SF15">
    <property type="entry name" value="METALLO-BETA-LACTAMASE SUPERFAMILY PROTEIN"/>
    <property type="match status" value="1"/>
</dbReference>
<sequence length="225" mass="23860">MPVPEHVHVCPQTLELDDRPDPTFNPAAVETDRGLLLVDTGVPGELDQWRTNLTDAGFALDDVWGVALTHQDADHAGGLAAISDAVDPVVFAHPTCAPYVDGRKQPVKIPEENGRFPAAPVHVEVTGGARFDTHAGPMAVVETPGHAPGHVSYHFPEAGFLVSGDALHCPEGDLDGPRFPMDEATAVESMRELAAREFDTTLCQHGGVVEEGTDALNAVLADRGD</sequence>
<dbReference type="InterPro" id="IPR001279">
    <property type="entry name" value="Metallo-B-lactamas"/>
</dbReference>
<dbReference type="CDD" id="cd07721">
    <property type="entry name" value="yflN-like_MBL-fold"/>
    <property type="match status" value="1"/>
</dbReference>
<dbReference type="RefSeq" id="WP_177170763.1">
    <property type="nucleotide sequence ID" value="NZ_FOJA01000001.1"/>
</dbReference>
<evidence type="ECO:0000313" key="3">
    <source>
        <dbReference type="Proteomes" id="UP000198518"/>
    </source>
</evidence>
<accession>A0A1I0NAG3</accession>
<gene>
    <name evidence="2" type="ORF">SAMN04487945_0726</name>
</gene>
<dbReference type="InterPro" id="IPR050855">
    <property type="entry name" value="NDM-1-like"/>
</dbReference>
<dbReference type="STRING" id="355548.SAMN04487945_0726"/>